<dbReference type="CDD" id="cd16922">
    <property type="entry name" value="HATPase_EvgS-ArcB-TorS-like"/>
    <property type="match status" value="1"/>
</dbReference>
<dbReference type="PRINTS" id="PR00344">
    <property type="entry name" value="BCTRLSENSOR"/>
</dbReference>
<comment type="caution">
    <text evidence="7">The sequence shown here is derived from an EMBL/GenBank/DDBJ whole genome shotgun (WGS) entry which is preliminary data.</text>
</comment>
<name>A0ABT8SLM7_9CAUL</name>
<reference evidence="7" key="1">
    <citation type="submission" date="2023-07" db="EMBL/GenBank/DDBJ databases">
        <title>Brevundimonas soil sp. nov., isolated from the soil of chemical plant.</title>
        <authorList>
            <person name="Wu N."/>
        </authorList>
    </citation>
    <scope>NUCLEOTIDE SEQUENCE</scope>
    <source>
        <strain evidence="7">XZ-24</strain>
    </source>
</reference>
<dbReference type="PANTHER" id="PTHR45339">
    <property type="entry name" value="HYBRID SIGNAL TRANSDUCTION HISTIDINE KINASE J"/>
    <property type="match status" value="1"/>
</dbReference>
<dbReference type="InterPro" id="IPR011006">
    <property type="entry name" value="CheY-like_superfamily"/>
</dbReference>
<organism evidence="7 8">
    <name type="scientific">Peiella sedimenti</name>
    <dbReference type="NCBI Taxonomy" id="3061083"/>
    <lineage>
        <taxon>Bacteria</taxon>
        <taxon>Pseudomonadati</taxon>
        <taxon>Pseudomonadota</taxon>
        <taxon>Alphaproteobacteria</taxon>
        <taxon>Caulobacterales</taxon>
        <taxon>Caulobacteraceae</taxon>
        <taxon>Peiella</taxon>
    </lineage>
</organism>
<protein>
    <recommendedName>
        <fullName evidence="2">histidine kinase</fullName>
        <ecNumber evidence="2">2.7.13.3</ecNumber>
    </recommendedName>
</protein>
<dbReference type="InterPro" id="IPR005467">
    <property type="entry name" value="His_kinase_dom"/>
</dbReference>
<dbReference type="Pfam" id="PF02518">
    <property type="entry name" value="HATPase_c"/>
    <property type="match status" value="1"/>
</dbReference>
<dbReference type="Proteomes" id="UP001169063">
    <property type="component" value="Unassembled WGS sequence"/>
</dbReference>
<dbReference type="InterPro" id="IPR004358">
    <property type="entry name" value="Sig_transdc_His_kin-like_C"/>
</dbReference>
<proteinExistence type="predicted"/>
<dbReference type="SUPFAM" id="SSF52172">
    <property type="entry name" value="CheY-like"/>
    <property type="match status" value="2"/>
</dbReference>
<comment type="catalytic activity">
    <reaction evidence="1">
        <text>ATP + protein L-histidine = ADP + protein N-phospho-L-histidine.</text>
        <dbReference type="EC" id="2.7.13.3"/>
    </reaction>
</comment>
<dbReference type="PANTHER" id="PTHR45339:SF5">
    <property type="entry name" value="HISTIDINE KINASE"/>
    <property type="match status" value="1"/>
</dbReference>
<dbReference type="InterPro" id="IPR036890">
    <property type="entry name" value="HATPase_C_sf"/>
</dbReference>
<evidence type="ECO:0000256" key="1">
    <source>
        <dbReference type="ARBA" id="ARBA00000085"/>
    </source>
</evidence>
<dbReference type="InterPro" id="IPR036097">
    <property type="entry name" value="HisK_dim/P_sf"/>
</dbReference>
<dbReference type="Pfam" id="PF00072">
    <property type="entry name" value="Response_reg"/>
    <property type="match status" value="1"/>
</dbReference>
<sequence length="500" mass="53114">MAKRERAKGKSTPGEGQDAFLRLMSHEMRTPLNGVIGMLGLLARTRLDGAQTAYLSAARESAEHLLGLVNDLLDYARLDAGCLDIEPAPVDLERLLQGVAELLSPKAHDKGLEIVWAVDPAAPVVLADDGRLRQILFNLAGNAVKFTPMGGVALSVIRTGGSDARPRLAFIVDDTGPGVPPEARKRIFEEFGHVDPSDASRYGGTGLGLAVARKLAAAMGGELAVEDAPVGGARFRFEADFDACPDAAPRVQPLEGITVTVIGDDPLVAGAAEAQALASGAALEGEPDVVLIDHPGGGRLADRPAGGARALILLKPQDRDLIVRYRGRGFHGYLIKPLRRSSLAERVLAALGRSGPAARSEREDERIAPQRSLGLRVLLAEDNPVNALLAKTLLRREGCVVETAGSGQEVLDACARTRFDLILMDMRMPGLDGPSASRALRARDDTTPIVALTANAFVEDRRACLEAGMDDFLTKPVDADQLRAALARFTNRDGRVKLAS</sequence>
<gene>
    <name evidence="7" type="ORF">Q0812_07535</name>
</gene>
<dbReference type="SUPFAM" id="SSF47384">
    <property type="entry name" value="Homodimeric domain of signal transducing histidine kinase"/>
    <property type="match status" value="1"/>
</dbReference>
<dbReference type="InterPro" id="IPR003594">
    <property type="entry name" value="HATPase_dom"/>
</dbReference>
<feature type="domain" description="Response regulatory" evidence="6">
    <location>
        <begin position="376"/>
        <end position="490"/>
    </location>
</feature>
<dbReference type="CDD" id="cd17546">
    <property type="entry name" value="REC_hyHK_CKI1_RcsC-like"/>
    <property type="match status" value="1"/>
</dbReference>
<dbReference type="Pfam" id="PF00512">
    <property type="entry name" value="HisKA"/>
    <property type="match status" value="1"/>
</dbReference>
<dbReference type="Gene3D" id="3.30.565.10">
    <property type="entry name" value="Histidine kinase-like ATPase, C-terminal domain"/>
    <property type="match status" value="1"/>
</dbReference>
<dbReference type="CDD" id="cd00082">
    <property type="entry name" value="HisKA"/>
    <property type="match status" value="1"/>
</dbReference>
<evidence type="ECO:0000256" key="4">
    <source>
        <dbReference type="PROSITE-ProRule" id="PRU00169"/>
    </source>
</evidence>
<dbReference type="RefSeq" id="WP_302109712.1">
    <property type="nucleotide sequence ID" value="NZ_JAUKTR010000003.1"/>
</dbReference>
<evidence type="ECO:0000313" key="7">
    <source>
        <dbReference type="EMBL" id="MDO1559276.1"/>
    </source>
</evidence>
<dbReference type="SMART" id="SM00388">
    <property type="entry name" value="HisKA"/>
    <property type="match status" value="1"/>
</dbReference>
<evidence type="ECO:0000259" key="6">
    <source>
        <dbReference type="PROSITE" id="PS50110"/>
    </source>
</evidence>
<dbReference type="SMART" id="SM00387">
    <property type="entry name" value="HATPase_c"/>
    <property type="match status" value="1"/>
</dbReference>
<dbReference type="SMART" id="SM00448">
    <property type="entry name" value="REC"/>
    <property type="match status" value="1"/>
</dbReference>
<dbReference type="EC" id="2.7.13.3" evidence="2"/>
<accession>A0ABT8SLM7</accession>
<dbReference type="PROSITE" id="PS50109">
    <property type="entry name" value="HIS_KIN"/>
    <property type="match status" value="1"/>
</dbReference>
<dbReference type="EMBL" id="JAUKTR010000003">
    <property type="protein sequence ID" value="MDO1559276.1"/>
    <property type="molecule type" value="Genomic_DNA"/>
</dbReference>
<dbReference type="InterPro" id="IPR001789">
    <property type="entry name" value="Sig_transdc_resp-reg_receiver"/>
</dbReference>
<evidence type="ECO:0000256" key="2">
    <source>
        <dbReference type="ARBA" id="ARBA00012438"/>
    </source>
</evidence>
<evidence type="ECO:0000259" key="5">
    <source>
        <dbReference type="PROSITE" id="PS50109"/>
    </source>
</evidence>
<feature type="domain" description="Histidine kinase" evidence="5">
    <location>
        <begin position="23"/>
        <end position="243"/>
    </location>
</feature>
<evidence type="ECO:0000256" key="3">
    <source>
        <dbReference type="ARBA" id="ARBA00022553"/>
    </source>
</evidence>
<dbReference type="Gene3D" id="3.40.50.2300">
    <property type="match status" value="1"/>
</dbReference>
<dbReference type="InterPro" id="IPR003661">
    <property type="entry name" value="HisK_dim/P_dom"/>
</dbReference>
<dbReference type="Gene3D" id="1.10.287.130">
    <property type="match status" value="1"/>
</dbReference>
<keyword evidence="3 4" id="KW-0597">Phosphoprotein</keyword>
<keyword evidence="8" id="KW-1185">Reference proteome</keyword>
<evidence type="ECO:0000313" key="8">
    <source>
        <dbReference type="Proteomes" id="UP001169063"/>
    </source>
</evidence>
<feature type="modified residue" description="4-aspartylphosphate" evidence="4">
    <location>
        <position position="425"/>
    </location>
</feature>
<dbReference type="PROSITE" id="PS50110">
    <property type="entry name" value="RESPONSE_REGULATORY"/>
    <property type="match status" value="1"/>
</dbReference>
<dbReference type="SUPFAM" id="SSF55874">
    <property type="entry name" value="ATPase domain of HSP90 chaperone/DNA topoisomerase II/histidine kinase"/>
    <property type="match status" value="1"/>
</dbReference>